<evidence type="ECO:0000256" key="1">
    <source>
        <dbReference type="SAM" id="MobiDB-lite"/>
    </source>
</evidence>
<dbReference type="Proteomes" id="UP000800200">
    <property type="component" value="Unassembled WGS sequence"/>
</dbReference>
<gene>
    <name evidence="2" type="ORF">K469DRAFT_801849</name>
</gene>
<feature type="compositionally biased region" description="Gly residues" evidence="1">
    <location>
        <begin position="1"/>
        <end position="10"/>
    </location>
</feature>
<feature type="compositionally biased region" description="Basic and acidic residues" evidence="1">
    <location>
        <begin position="116"/>
        <end position="125"/>
    </location>
</feature>
<organism evidence="2 3">
    <name type="scientific">Zopfia rhizophila CBS 207.26</name>
    <dbReference type="NCBI Taxonomy" id="1314779"/>
    <lineage>
        <taxon>Eukaryota</taxon>
        <taxon>Fungi</taxon>
        <taxon>Dikarya</taxon>
        <taxon>Ascomycota</taxon>
        <taxon>Pezizomycotina</taxon>
        <taxon>Dothideomycetes</taxon>
        <taxon>Dothideomycetes incertae sedis</taxon>
        <taxon>Zopfiaceae</taxon>
        <taxon>Zopfia</taxon>
    </lineage>
</organism>
<name>A0A6A6DME7_9PEZI</name>
<sequence length="125" mass="13307">MPGRSGGKGGKQAAQSHREALTVRRVGSIPPSTANVTSGEESVKVEEGAGQREGEKCVVRGFVADRNLEVNSPASFSVCEGCNPQSVQGRDDRGDRATKGEWGAIARQSDSSEELLGLREMPHER</sequence>
<evidence type="ECO:0000313" key="2">
    <source>
        <dbReference type="EMBL" id="KAF2179120.1"/>
    </source>
</evidence>
<keyword evidence="3" id="KW-1185">Reference proteome</keyword>
<proteinExistence type="predicted"/>
<protein>
    <submittedName>
        <fullName evidence="2">Uncharacterized protein</fullName>
    </submittedName>
</protein>
<dbReference type="EMBL" id="ML994670">
    <property type="protein sequence ID" value="KAF2179120.1"/>
    <property type="molecule type" value="Genomic_DNA"/>
</dbReference>
<feature type="compositionally biased region" description="Basic and acidic residues" evidence="1">
    <location>
        <begin position="41"/>
        <end position="51"/>
    </location>
</feature>
<dbReference type="AlphaFoldDB" id="A0A6A6DME7"/>
<feature type="compositionally biased region" description="Polar residues" evidence="1">
    <location>
        <begin position="30"/>
        <end position="40"/>
    </location>
</feature>
<feature type="region of interest" description="Disordered" evidence="1">
    <location>
        <begin position="106"/>
        <end position="125"/>
    </location>
</feature>
<evidence type="ECO:0000313" key="3">
    <source>
        <dbReference type="Proteomes" id="UP000800200"/>
    </source>
</evidence>
<feature type="region of interest" description="Disordered" evidence="1">
    <location>
        <begin position="1"/>
        <end position="51"/>
    </location>
</feature>
<reference evidence="2" key="1">
    <citation type="journal article" date="2020" name="Stud. Mycol.">
        <title>101 Dothideomycetes genomes: a test case for predicting lifestyles and emergence of pathogens.</title>
        <authorList>
            <person name="Haridas S."/>
            <person name="Albert R."/>
            <person name="Binder M."/>
            <person name="Bloem J."/>
            <person name="Labutti K."/>
            <person name="Salamov A."/>
            <person name="Andreopoulos B."/>
            <person name="Baker S."/>
            <person name="Barry K."/>
            <person name="Bills G."/>
            <person name="Bluhm B."/>
            <person name="Cannon C."/>
            <person name="Castanera R."/>
            <person name="Culley D."/>
            <person name="Daum C."/>
            <person name="Ezra D."/>
            <person name="Gonzalez J."/>
            <person name="Henrissat B."/>
            <person name="Kuo A."/>
            <person name="Liang C."/>
            <person name="Lipzen A."/>
            <person name="Lutzoni F."/>
            <person name="Magnuson J."/>
            <person name="Mondo S."/>
            <person name="Nolan M."/>
            <person name="Ohm R."/>
            <person name="Pangilinan J."/>
            <person name="Park H.-J."/>
            <person name="Ramirez L."/>
            <person name="Alfaro M."/>
            <person name="Sun H."/>
            <person name="Tritt A."/>
            <person name="Yoshinaga Y."/>
            <person name="Zwiers L.-H."/>
            <person name="Turgeon B."/>
            <person name="Goodwin S."/>
            <person name="Spatafora J."/>
            <person name="Crous P."/>
            <person name="Grigoriev I."/>
        </authorList>
    </citation>
    <scope>NUCLEOTIDE SEQUENCE</scope>
    <source>
        <strain evidence="2">CBS 207.26</strain>
    </source>
</reference>
<accession>A0A6A6DME7</accession>